<keyword evidence="4 7" id="KW-0812">Transmembrane</keyword>
<evidence type="ECO:0000313" key="10">
    <source>
        <dbReference type="Proteomes" id="UP000664399"/>
    </source>
</evidence>
<reference evidence="9 10" key="1">
    <citation type="submission" date="2021-03" db="EMBL/GenBank/DDBJ databases">
        <title>The complete genome sequence of Acetobacter suratthaniensis TBRC 1719.</title>
        <authorList>
            <person name="Charoenyingcharoen P."/>
            <person name="Yukphan P."/>
        </authorList>
    </citation>
    <scope>NUCLEOTIDE SEQUENCE [LARGE SCALE GENOMIC DNA]</scope>
    <source>
        <strain evidence="9 10">TBRC 1719</strain>
    </source>
</reference>
<accession>A0ABS3LNZ0</accession>
<evidence type="ECO:0000256" key="4">
    <source>
        <dbReference type="ARBA" id="ARBA00022692"/>
    </source>
</evidence>
<evidence type="ECO:0000256" key="5">
    <source>
        <dbReference type="ARBA" id="ARBA00022989"/>
    </source>
</evidence>
<gene>
    <name evidence="9" type="ORF">J2D75_11510</name>
</gene>
<comment type="subcellular location">
    <subcellularLocation>
        <location evidence="1 7">Cell membrane</location>
        <topology evidence="1 7">Multi-pass membrane protein</topology>
    </subcellularLocation>
</comment>
<keyword evidence="2 7" id="KW-0813">Transport</keyword>
<protein>
    <submittedName>
        <fullName evidence="9">ABC transporter permease subunit</fullName>
    </submittedName>
</protein>
<dbReference type="SUPFAM" id="SSF161098">
    <property type="entry name" value="MetI-like"/>
    <property type="match status" value="1"/>
</dbReference>
<keyword evidence="3" id="KW-1003">Cell membrane</keyword>
<dbReference type="RefSeq" id="WP_207854964.1">
    <property type="nucleotide sequence ID" value="NZ_JAFVMG010000014.1"/>
</dbReference>
<dbReference type="Proteomes" id="UP000664399">
    <property type="component" value="Unassembled WGS sequence"/>
</dbReference>
<dbReference type="Pfam" id="PF00528">
    <property type="entry name" value="BPD_transp_1"/>
    <property type="match status" value="1"/>
</dbReference>
<keyword evidence="5 7" id="KW-1133">Transmembrane helix</keyword>
<comment type="caution">
    <text evidence="9">The sequence shown here is derived from an EMBL/GenBank/DDBJ whole genome shotgun (WGS) entry which is preliminary data.</text>
</comment>
<feature type="transmembrane region" description="Helical" evidence="7">
    <location>
        <begin position="12"/>
        <end position="33"/>
    </location>
</feature>
<evidence type="ECO:0000256" key="7">
    <source>
        <dbReference type="RuleBase" id="RU363032"/>
    </source>
</evidence>
<evidence type="ECO:0000256" key="2">
    <source>
        <dbReference type="ARBA" id="ARBA00022448"/>
    </source>
</evidence>
<evidence type="ECO:0000259" key="8">
    <source>
        <dbReference type="PROSITE" id="PS50928"/>
    </source>
</evidence>
<keyword evidence="10" id="KW-1185">Reference proteome</keyword>
<dbReference type="PROSITE" id="PS50928">
    <property type="entry name" value="ABC_TM1"/>
    <property type="match status" value="1"/>
</dbReference>
<dbReference type="PANTHER" id="PTHR30151">
    <property type="entry name" value="ALKANE SULFONATE ABC TRANSPORTER-RELATED, MEMBRANE SUBUNIT"/>
    <property type="match status" value="1"/>
</dbReference>
<keyword evidence="6 7" id="KW-0472">Membrane</keyword>
<feature type="transmembrane region" description="Helical" evidence="7">
    <location>
        <begin position="130"/>
        <end position="147"/>
    </location>
</feature>
<dbReference type="CDD" id="cd06261">
    <property type="entry name" value="TM_PBP2"/>
    <property type="match status" value="1"/>
</dbReference>
<evidence type="ECO:0000256" key="6">
    <source>
        <dbReference type="ARBA" id="ARBA00023136"/>
    </source>
</evidence>
<proteinExistence type="inferred from homology"/>
<dbReference type="EMBL" id="JAFVMG010000014">
    <property type="protein sequence ID" value="MBO1329097.1"/>
    <property type="molecule type" value="Genomic_DNA"/>
</dbReference>
<organism evidence="9 10">
    <name type="scientific">Acetobacter suratthaniensis</name>
    <dbReference type="NCBI Taxonomy" id="1502841"/>
    <lineage>
        <taxon>Bacteria</taxon>
        <taxon>Pseudomonadati</taxon>
        <taxon>Pseudomonadota</taxon>
        <taxon>Alphaproteobacteria</taxon>
        <taxon>Acetobacterales</taxon>
        <taxon>Acetobacteraceae</taxon>
        <taxon>Acetobacter</taxon>
    </lineage>
</organism>
<feature type="transmembrane region" description="Helical" evidence="7">
    <location>
        <begin position="104"/>
        <end position="124"/>
    </location>
</feature>
<evidence type="ECO:0000256" key="3">
    <source>
        <dbReference type="ARBA" id="ARBA00022475"/>
    </source>
</evidence>
<name>A0ABS3LNZ0_9PROT</name>
<dbReference type="InterPro" id="IPR000515">
    <property type="entry name" value="MetI-like"/>
</dbReference>
<feature type="transmembrane region" description="Helical" evidence="7">
    <location>
        <begin position="193"/>
        <end position="215"/>
    </location>
</feature>
<comment type="similarity">
    <text evidence="7">Belongs to the binding-protein-dependent transport system permease family.</text>
</comment>
<feature type="transmembrane region" description="Helical" evidence="7">
    <location>
        <begin position="227"/>
        <end position="253"/>
    </location>
</feature>
<dbReference type="Gene3D" id="1.10.3720.10">
    <property type="entry name" value="MetI-like"/>
    <property type="match status" value="1"/>
</dbReference>
<dbReference type="InterPro" id="IPR035906">
    <property type="entry name" value="MetI-like_sf"/>
</dbReference>
<dbReference type="PANTHER" id="PTHR30151:SF25">
    <property type="entry name" value="TAURINE TRANSPORT SYSTEM PERMEASE PROTEIN TAUC"/>
    <property type="match status" value="1"/>
</dbReference>
<evidence type="ECO:0000313" key="9">
    <source>
        <dbReference type="EMBL" id="MBO1329097.1"/>
    </source>
</evidence>
<evidence type="ECO:0000256" key="1">
    <source>
        <dbReference type="ARBA" id="ARBA00004651"/>
    </source>
</evidence>
<feature type="transmembrane region" description="Helical" evidence="7">
    <location>
        <begin position="68"/>
        <end position="92"/>
    </location>
</feature>
<feature type="domain" description="ABC transmembrane type-1" evidence="8">
    <location>
        <begin position="64"/>
        <end position="250"/>
    </location>
</feature>
<sequence length="266" mass="28243">MLARPPLTRRLLHSLSNSGLLLPIGLIVIWQAADRATPRFLPNPADLIHVTIGLSAHGLLAQDLLASVVRMLCGFAAGATGGAIIGIALAASPRLHTLLGPAVSAWRQLPIFSLVPLLTLWFGLDEKAKIILIALATSIPVMLNAYEGVRAVPKKYTEVADMLHLNPLSRLLLLQAPAAMPFLLTGLRQGMAFAWMATVASELFLAAAPGLGAVIMAGQERMRPDMIIIGISLIGGVGILMNAALTGAIRWVLPAWRATDQQDNLS</sequence>